<dbReference type="HOGENOM" id="CLU_1837049_0_0_1"/>
<dbReference type="VEuPathDB" id="VectorBase:CPIJ008070"/>
<dbReference type="eggNOG" id="ENOG502T8WV">
    <property type="taxonomic scope" value="Eukaryota"/>
</dbReference>
<dbReference type="Proteomes" id="UP000002320">
    <property type="component" value="Unassembled WGS sequence"/>
</dbReference>
<reference evidence="5" key="2">
    <citation type="submission" date="2021-02" db="UniProtKB">
        <authorList>
            <consortium name="EnsemblMetazoa"/>
        </authorList>
    </citation>
    <scope>IDENTIFICATION</scope>
    <source>
        <strain evidence="5">JHB</strain>
    </source>
</reference>
<protein>
    <recommendedName>
        <fullName evidence="3">Syntaxin N-terminal domain-containing protein</fullName>
    </recommendedName>
</protein>
<dbReference type="EMBL" id="DS231977">
    <property type="protein sequence ID" value="EDS30092.1"/>
    <property type="molecule type" value="Genomic_DNA"/>
</dbReference>
<dbReference type="STRING" id="7176.B0WKW0"/>
<evidence type="ECO:0000259" key="3">
    <source>
        <dbReference type="Pfam" id="PF14523"/>
    </source>
</evidence>
<comment type="similarity">
    <text evidence="1">Belongs to the RGS7BP/RGS9BP family.</text>
</comment>
<dbReference type="InParanoid" id="B0WKW0"/>
<dbReference type="Gene3D" id="1.20.58.70">
    <property type="match status" value="1"/>
</dbReference>
<keyword evidence="2" id="KW-0734">Signal transduction inhibitor</keyword>
<evidence type="ECO:0000313" key="5">
    <source>
        <dbReference type="EnsemblMetazoa" id="CPIJ008070-PA"/>
    </source>
</evidence>
<dbReference type="AlphaFoldDB" id="B0WKW0"/>
<dbReference type="GO" id="GO:0009968">
    <property type="term" value="P:negative regulation of signal transduction"/>
    <property type="evidence" value="ECO:0007669"/>
    <property type="project" value="UniProtKB-KW"/>
</dbReference>
<gene>
    <name evidence="5" type="primary">6039838</name>
    <name evidence="4" type="ORF">CpipJ_CPIJ008070</name>
</gene>
<dbReference type="EnsemblMetazoa" id="CPIJ008070-RA">
    <property type="protein sequence ID" value="CPIJ008070-PA"/>
    <property type="gene ID" value="CPIJ008070"/>
</dbReference>
<dbReference type="GO" id="GO:0016020">
    <property type="term" value="C:membrane"/>
    <property type="evidence" value="ECO:0007669"/>
    <property type="project" value="InterPro"/>
</dbReference>
<dbReference type="InterPro" id="IPR026512">
    <property type="entry name" value="RGS7BP/RGS9BP"/>
</dbReference>
<dbReference type="Pfam" id="PF14523">
    <property type="entry name" value="Syntaxin_2"/>
    <property type="match status" value="1"/>
</dbReference>
<reference evidence="4" key="1">
    <citation type="submission" date="2007-03" db="EMBL/GenBank/DDBJ databases">
        <title>Annotation of Culex pipiens quinquefasciatus.</title>
        <authorList>
            <consortium name="The Broad Institute Genome Sequencing Platform"/>
            <person name="Atkinson P.W."/>
            <person name="Hemingway J."/>
            <person name="Christensen B.M."/>
            <person name="Higgs S."/>
            <person name="Kodira C."/>
            <person name="Hannick L."/>
            <person name="Megy K."/>
            <person name="O'Leary S."/>
            <person name="Pearson M."/>
            <person name="Haas B.J."/>
            <person name="Mauceli E."/>
            <person name="Wortman J.R."/>
            <person name="Lee N.H."/>
            <person name="Guigo R."/>
            <person name="Stanke M."/>
            <person name="Alvarado L."/>
            <person name="Amedeo P."/>
            <person name="Antoine C.H."/>
            <person name="Arensburger P."/>
            <person name="Bidwell S.L."/>
            <person name="Crawford M."/>
            <person name="Camaro F."/>
            <person name="Devon K."/>
            <person name="Engels R."/>
            <person name="Hammond M."/>
            <person name="Howarth C."/>
            <person name="Koehrsen M."/>
            <person name="Lawson D."/>
            <person name="Montgomery P."/>
            <person name="Nene V."/>
            <person name="Nusbaum C."/>
            <person name="Puiu D."/>
            <person name="Romero-Severson J."/>
            <person name="Severson D.W."/>
            <person name="Shumway M."/>
            <person name="Sisk P."/>
            <person name="Stolte C."/>
            <person name="Zeng Q."/>
            <person name="Eisenstadt E."/>
            <person name="Fraser-Liggett C."/>
            <person name="Strausberg R."/>
            <person name="Galagan J."/>
            <person name="Birren B."/>
            <person name="Collins F.H."/>
        </authorList>
    </citation>
    <scope>NUCLEOTIDE SEQUENCE [LARGE SCALE GENOMIC DNA]</scope>
    <source>
        <strain evidence="4">JHB</strain>
    </source>
</reference>
<evidence type="ECO:0000313" key="4">
    <source>
        <dbReference type="EMBL" id="EDS30092.1"/>
    </source>
</evidence>
<evidence type="ECO:0000313" key="6">
    <source>
        <dbReference type="Proteomes" id="UP000002320"/>
    </source>
</evidence>
<proteinExistence type="inferred from homology"/>
<evidence type="ECO:0000256" key="1">
    <source>
        <dbReference type="ARBA" id="ARBA00007457"/>
    </source>
</evidence>
<accession>B0WKW0</accession>
<dbReference type="KEGG" id="cqu:CpipJ_CPIJ008070"/>
<evidence type="ECO:0000256" key="2">
    <source>
        <dbReference type="ARBA" id="ARBA00022700"/>
    </source>
</evidence>
<sequence length="140" mass="15777">MPDQTCGGRRMKLGRLGMKGHLIRDGKRLILEINSEVALFRDLLIHVGQSRDCPELREKIRKLRRSCVEACKHTSALILPQIRHVQEDDQKRPIKPFTTETKTSLGHSVFVTPGNVTSSSSFGKVVEDILEHPNMSPVLI</sequence>
<name>B0WKW0_CULQU</name>
<keyword evidence="6" id="KW-1185">Reference proteome</keyword>
<dbReference type="PANTHER" id="PTHR21029">
    <property type="entry name" value="R-SEVEN BINDING PROTEIN (R7BP) HOMOLOG"/>
    <property type="match status" value="1"/>
</dbReference>
<dbReference type="VEuPathDB" id="VectorBase:CQUJHB005712"/>
<dbReference type="InterPro" id="IPR006011">
    <property type="entry name" value="Syntaxin_N"/>
</dbReference>
<feature type="domain" description="Syntaxin N-terminal" evidence="3">
    <location>
        <begin position="29"/>
        <end position="90"/>
    </location>
</feature>
<organism>
    <name type="scientific">Culex quinquefasciatus</name>
    <name type="common">Southern house mosquito</name>
    <name type="synonym">Culex pungens</name>
    <dbReference type="NCBI Taxonomy" id="7176"/>
    <lineage>
        <taxon>Eukaryota</taxon>
        <taxon>Metazoa</taxon>
        <taxon>Ecdysozoa</taxon>
        <taxon>Arthropoda</taxon>
        <taxon>Hexapoda</taxon>
        <taxon>Insecta</taxon>
        <taxon>Pterygota</taxon>
        <taxon>Neoptera</taxon>
        <taxon>Endopterygota</taxon>
        <taxon>Diptera</taxon>
        <taxon>Nematocera</taxon>
        <taxon>Culicoidea</taxon>
        <taxon>Culicidae</taxon>
        <taxon>Culicinae</taxon>
        <taxon>Culicini</taxon>
        <taxon>Culex</taxon>
        <taxon>Culex</taxon>
    </lineage>
</organism>
<dbReference type="OrthoDB" id="9876293at2759"/>